<keyword evidence="3 4" id="KW-0067">ATP-binding</keyword>
<dbReference type="InterPro" id="IPR013815">
    <property type="entry name" value="ATP_grasp_subdomain_1"/>
</dbReference>
<dbReference type="Gene3D" id="3.30.470.20">
    <property type="entry name" value="ATP-grasp fold, B domain"/>
    <property type="match status" value="1"/>
</dbReference>
<dbReference type="InterPro" id="IPR003135">
    <property type="entry name" value="ATP-grasp_carboxylate-amine"/>
</dbReference>
<dbReference type="InterPro" id="IPR005875">
    <property type="entry name" value="PurK"/>
</dbReference>
<dbReference type="Pfam" id="PF22660">
    <property type="entry name" value="RS_preATP-grasp-like"/>
    <property type="match status" value="1"/>
</dbReference>
<comment type="catalytic activity">
    <reaction evidence="4 5">
        <text>5-amino-1-(5-phospho-beta-D-ribosyl)imidazole + hydrogencarbonate + ATP = 5-carboxyamino-1-(5-phospho-D-ribosyl)imidazole + ADP + phosphate + 2 H(+)</text>
        <dbReference type="Rhea" id="RHEA:19317"/>
        <dbReference type="ChEBI" id="CHEBI:15378"/>
        <dbReference type="ChEBI" id="CHEBI:17544"/>
        <dbReference type="ChEBI" id="CHEBI:30616"/>
        <dbReference type="ChEBI" id="CHEBI:43474"/>
        <dbReference type="ChEBI" id="CHEBI:58730"/>
        <dbReference type="ChEBI" id="CHEBI:137981"/>
        <dbReference type="ChEBI" id="CHEBI:456216"/>
        <dbReference type="EC" id="6.3.4.18"/>
    </reaction>
</comment>
<feature type="binding site" evidence="4">
    <location>
        <position position="151"/>
    </location>
    <ligand>
        <name>ATP</name>
        <dbReference type="ChEBI" id="CHEBI:30616"/>
    </ligand>
</feature>
<evidence type="ECO:0000256" key="1">
    <source>
        <dbReference type="ARBA" id="ARBA00022741"/>
    </source>
</evidence>
<dbReference type="PANTHER" id="PTHR11609">
    <property type="entry name" value="PURINE BIOSYNTHESIS PROTEIN 6/7, PUR6/7"/>
    <property type="match status" value="1"/>
</dbReference>
<evidence type="ECO:0000256" key="4">
    <source>
        <dbReference type="HAMAP-Rule" id="MF_01928"/>
    </source>
</evidence>
<evidence type="ECO:0000256" key="2">
    <source>
        <dbReference type="ARBA" id="ARBA00022755"/>
    </source>
</evidence>
<dbReference type="InterPro" id="IPR011761">
    <property type="entry name" value="ATP-grasp"/>
</dbReference>
<dbReference type="InterPro" id="IPR054350">
    <property type="entry name" value="PurT/PurK_preATP-grasp"/>
</dbReference>
<dbReference type="InterPro" id="IPR011054">
    <property type="entry name" value="Rudment_hybrid_motif"/>
</dbReference>
<dbReference type="GO" id="GO:0034028">
    <property type="term" value="F:5-(carboxyamino)imidazole ribonucleotide synthase activity"/>
    <property type="evidence" value="ECO:0007669"/>
    <property type="project" value="UniProtKB-EC"/>
</dbReference>
<dbReference type="PROSITE" id="PS50975">
    <property type="entry name" value="ATP_GRASP"/>
    <property type="match status" value="1"/>
</dbReference>
<comment type="pathway">
    <text evidence="4 5">Purine metabolism; IMP biosynthesis via de novo pathway; 5-amino-1-(5-phospho-D-ribosyl)imidazole-4-carboxylate from 5-amino-1-(5-phospho-D-ribosyl)imidazole (N5-CAIR route): step 1/2.</text>
</comment>
<dbReference type="RefSeq" id="WP_382423761.1">
    <property type="nucleotide sequence ID" value="NZ_JBHSCW010000012.1"/>
</dbReference>
<dbReference type="EC" id="6.3.4.18" evidence="4 5"/>
<dbReference type="InterPro" id="IPR016185">
    <property type="entry name" value="PreATP-grasp_dom_sf"/>
</dbReference>
<gene>
    <name evidence="4 5" type="primary">purK</name>
    <name evidence="7" type="ORF">ACFOW6_17700</name>
</gene>
<feature type="binding site" evidence="4">
    <location>
        <begin position="190"/>
        <end position="193"/>
    </location>
    <ligand>
        <name>ATP</name>
        <dbReference type="ChEBI" id="CHEBI:30616"/>
    </ligand>
</feature>
<keyword evidence="2 4" id="KW-0658">Purine biosynthesis</keyword>
<sequence length="366" mass="40401">MTKARNDVLSPGSVIGILGGGQLGRMTALAAARLGYRSHIYCPGADEPACQVTSLSTQAPYDDERALAAFAEAVDVVTFEFENVPARTAETLAEHVAVHPAPNILHICQNRLREKDFLASIHIPTTRYTEVAGPEAVQRALRDLGTPVILKSCDFGYDGKGQVLIRNEAAALEAWEEMRRHAPESNGVLEGFVDFTCEISVIAARGRDGTLTTYPPVENQHRERILDQTLVPARIPTDVADKAEVLARHIAEEMELVGLIAVEMFVTQDNRVLVNEMAPRPHNSGHWSMDACYTPQFEQLVRAVTGLPLGSTERHSDAVMRNLIGAQSEDWYEILSDPTARLHLYGKKEARPGRKMGHVNKLIQRR</sequence>
<dbReference type="NCBIfam" id="NF004679">
    <property type="entry name" value="PRK06019.1-5"/>
    <property type="match status" value="1"/>
</dbReference>
<comment type="subunit">
    <text evidence="4 5">Homodimer.</text>
</comment>
<feature type="binding site" evidence="4">
    <location>
        <position position="111"/>
    </location>
    <ligand>
        <name>ATP</name>
        <dbReference type="ChEBI" id="CHEBI:30616"/>
    </ligand>
</feature>
<dbReference type="NCBIfam" id="NF004675">
    <property type="entry name" value="PRK06019.1-1"/>
    <property type="match status" value="1"/>
</dbReference>
<protein>
    <recommendedName>
        <fullName evidence="4 5">N5-carboxyaminoimidazole ribonucleotide synthase</fullName>
        <shortName evidence="4 5">N5-CAIR synthase</shortName>
        <ecNumber evidence="4 5">6.3.4.18</ecNumber>
    </recommendedName>
    <alternativeName>
        <fullName evidence="4 5">5-(carboxyamino)imidazole ribonucleotide synthetase</fullName>
    </alternativeName>
</protein>
<proteinExistence type="inferred from homology"/>
<dbReference type="InterPro" id="IPR040686">
    <property type="entry name" value="PurK_C"/>
</dbReference>
<feature type="binding site" evidence="4">
    <location>
        <begin position="275"/>
        <end position="276"/>
    </location>
    <ligand>
        <name>ATP</name>
        <dbReference type="ChEBI" id="CHEBI:30616"/>
    </ligand>
</feature>
<comment type="caution">
    <text evidence="7">The sequence shown here is derived from an EMBL/GenBank/DDBJ whole genome shotgun (WGS) entry which is preliminary data.</text>
</comment>
<feature type="binding site" evidence="4">
    <location>
        <position position="198"/>
    </location>
    <ligand>
        <name>ATP</name>
        <dbReference type="ChEBI" id="CHEBI:30616"/>
    </ligand>
</feature>
<dbReference type="Gene3D" id="3.40.50.20">
    <property type="match status" value="1"/>
</dbReference>
<keyword evidence="4 5" id="KW-0436">Ligase</keyword>
<dbReference type="NCBIfam" id="TIGR01161">
    <property type="entry name" value="purK"/>
    <property type="match status" value="1"/>
</dbReference>
<dbReference type="SUPFAM" id="SSF52440">
    <property type="entry name" value="PreATP-grasp domain"/>
    <property type="match status" value="1"/>
</dbReference>
<evidence type="ECO:0000256" key="3">
    <source>
        <dbReference type="ARBA" id="ARBA00022840"/>
    </source>
</evidence>
<dbReference type="SUPFAM" id="SSF56059">
    <property type="entry name" value="Glutathione synthetase ATP-binding domain-like"/>
    <property type="match status" value="1"/>
</dbReference>
<dbReference type="PANTHER" id="PTHR11609:SF5">
    <property type="entry name" value="PHOSPHORIBOSYLAMINOIMIDAZOLE CARBOXYLASE"/>
    <property type="match status" value="1"/>
</dbReference>
<dbReference type="SUPFAM" id="SSF51246">
    <property type="entry name" value="Rudiment single hybrid motif"/>
    <property type="match status" value="1"/>
</dbReference>
<evidence type="ECO:0000256" key="5">
    <source>
        <dbReference type="RuleBase" id="RU361200"/>
    </source>
</evidence>
<evidence type="ECO:0000259" key="6">
    <source>
        <dbReference type="PROSITE" id="PS50975"/>
    </source>
</evidence>
<keyword evidence="1 4" id="KW-0547">Nucleotide-binding</keyword>
<dbReference type="EMBL" id="JBHSCW010000012">
    <property type="protein sequence ID" value="MFC4353387.1"/>
    <property type="molecule type" value="Genomic_DNA"/>
</dbReference>
<dbReference type="Pfam" id="PF02222">
    <property type="entry name" value="ATP-grasp"/>
    <property type="match status" value="1"/>
</dbReference>
<dbReference type="Pfam" id="PF17769">
    <property type="entry name" value="PurK_C"/>
    <property type="match status" value="1"/>
</dbReference>
<evidence type="ECO:0000313" key="8">
    <source>
        <dbReference type="Proteomes" id="UP001595799"/>
    </source>
</evidence>
<feature type="domain" description="ATP-grasp" evidence="6">
    <location>
        <begin position="115"/>
        <end position="305"/>
    </location>
</feature>
<organism evidence="7 8">
    <name type="scientific">Fodinicurvata halophila</name>
    <dbReference type="NCBI Taxonomy" id="1419723"/>
    <lineage>
        <taxon>Bacteria</taxon>
        <taxon>Pseudomonadati</taxon>
        <taxon>Pseudomonadota</taxon>
        <taxon>Alphaproteobacteria</taxon>
        <taxon>Rhodospirillales</taxon>
        <taxon>Rhodovibrionaceae</taxon>
        <taxon>Fodinicurvata</taxon>
    </lineage>
</organism>
<feature type="binding site" evidence="4">
    <location>
        <begin position="156"/>
        <end position="162"/>
    </location>
    <ligand>
        <name>ATP</name>
        <dbReference type="ChEBI" id="CHEBI:30616"/>
    </ligand>
</feature>
<feature type="binding site" evidence="4">
    <location>
        <position position="221"/>
    </location>
    <ligand>
        <name>ATP</name>
        <dbReference type="ChEBI" id="CHEBI:30616"/>
    </ligand>
</feature>
<comment type="function">
    <text evidence="5">Catalyzes the ATP-dependent conversion of 5-aminoimidazole ribonucleotide (AIR) and HCO(3)- to N5-carboxyaminoimidazole ribonucleotide (N5-CAIR).</text>
</comment>
<dbReference type="HAMAP" id="MF_01928">
    <property type="entry name" value="PurK"/>
    <property type="match status" value="1"/>
</dbReference>
<dbReference type="Gene3D" id="3.30.1490.20">
    <property type="entry name" value="ATP-grasp fold, A domain"/>
    <property type="match status" value="1"/>
</dbReference>
<keyword evidence="8" id="KW-1185">Reference proteome</keyword>
<dbReference type="Proteomes" id="UP001595799">
    <property type="component" value="Unassembled WGS sequence"/>
</dbReference>
<name>A0ABV8UQ35_9PROT</name>
<comment type="function">
    <text evidence="4">Catalyzes the ATP-dependent conversion of 5-aminoimidazole ribonucleotide (AIR) and HCO(3)(-) to N5-carboxyaminoimidazole ribonucleotide (N5-CAIR).</text>
</comment>
<comment type="similarity">
    <text evidence="4 5">Belongs to the PurK/PurT family.</text>
</comment>
<evidence type="ECO:0000313" key="7">
    <source>
        <dbReference type="EMBL" id="MFC4353387.1"/>
    </source>
</evidence>
<reference evidence="8" key="1">
    <citation type="journal article" date="2019" name="Int. J. Syst. Evol. Microbiol.">
        <title>The Global Catalogue of Microorganisms (GCM) 10K type strain sequencing project: providing services to taxonomists for standard genome sequencing and annotation.</title>
        <authorList>
            <consortium name="The Broad Institute Genomics Platform"/>
            <consortium name="The Broad Institute Genome Sequencing Center for Infectious Disease"/>
            <person name="Wu L."/>
            <person name="Ma J."/>
        </authorList>
    </citation>
    <scope>NUCLEOTIDE SEQUENCE [LARGE SCALE GENOMIC DNA]</scope>
    <source>
        <strain evidence="8">CECT 8472</strain>
    </source>
</reference>
<dbReference type="NCBIfam" id="NF004676">
    <property type="entry name" value="PRK06019.1-2"/>
    <property type="match status" value="1"/>
</dbReference>
<accession>A0ABV8UQ35</accession>